<reference evidence="2 3" key="1">
    <citation type="submission" date="2023-08" db="EMBL/GenBank/DDBJ databases">
        <title>Black Yeasts Isolated from many extreme environments.</title>
        <authorList>
            <person name="Coleine C."/>
            <person name="Stajich J.E."/>
            <person name="Selbmann L."/>
        </authorList>
    </citation>
    <scope>NUCLEOTIDE SEQUENCE [LARGE SCALE GENOMIC DNA]</scope>
    <source>
        <strain evidence="2 3">CCFEE 5910</strain>
    </source>
</reference>
<dbReference type="AlphaFoldDB" id="A0AAN7T342"/>
<keyword evidence="1" id="KW-0472">Membrane</keyword>
<evidence type="ECO:0000313" key="3">
    <source>
        <dbReference type="Proteomes" id="UP001309876"/>
    </source>
</evidence>
<name>A0AAN7T342_9EURO</name>
<feature type="transmembrane region" description="Helical" evidence="1">
    <location>
        <begin position="51"/>
        <end position="75"/>
    </location>
</feature>
<evidence type="ECO:0000256" key="1">
    <source>
        <dbReference type="SAM" id="Phobius"/>
    </source>
</evidence>
<feature type="transmembrane region" description="Helical" evidence="1">
    <location>
        <begin position="87"/>
        <end position="109"/>
    </location>
</feature>
<keyword evidence="1" id="KW-1133">Transmembrane helix</keyword>
<dbReference type="PANTHER" id="PTHR35394">
    <property type="entry name" value="DUF3176 DOMAIN-CONTAINING PROTEIN"/>
    <property type="match status" value="1"/>
</dbReference>
<feature type="transmembrane region" description="Helical" evidence="1">
    <location>
        <begin position="578"/>
        <end position="598"/>
    </location>
</feature>
<feature type="transmembrane region" description="Helical" evidence="1">
    <location>
        <begin position="149"/>
        <end position="169"/>
    </location>
</feature>
<gene>
    <name evidence="2" type="ORF">LTR05_002831</name>
</gene>
<protein>
    <submittedName>
        <fullName evidence="2">Uncharacterized protein</fullName>
    </submittedName>
</protein>
<dbReference type="EMBL" id="JAVRRJ010000002">
    <property type="protein sequence ID" value="KAK5088611.1"/>
    <property type="molecule type" value="Genomic_DNA"/>
</dbReference>
<organism evidence="2 3">
    <name type="scientific">Lithohypha guttulata</name>
    <dbReference type="NCBI Taxonomy" id="1690604"/>
    <lineage>
        <taxon>Eukaryota</taxon>
        <taxon>Fungi</taxon>
        <taxon>Dikarya</taxon>
        <taxon>Ascomycota</taxon>
        <taxon>Pezizomycotina</taxon>
        <taxon>Eurotiomycetes</taxon>
        <taxon>Chaetothyriomycetidae</taxon>
        <taxon>Chaetothyriales</taxon>
        <taxon>Trichomeriaceae</taxon>
        <taxon>Lithohypha</taxon>
    </lineage>
</organism>
<dbReference type="PANTHER" id="PTHR35394:SF5">
    <property type="entry name" value="DUF3176 DOMAIN-CONTAINING PROTEIN"/>
    <property type="match status" value="1"/>
</dbReference>
<dbReference type="Pfam" id="PF11374">
    <property type="entry name" value="DUF3176"/>
    <property type="match status" value="1"/>
</dbReference>
<sequence>MVVVALGRKPVAGHYRALAVKEPVFRSGVSISTSSKSRECKPSKVTFFGTWWLEILACVLVLVAFAAILITLLLVADKPLPRLPFRISVNTLIAVFATTLKVATAFVLAEGLSQMKWSWYSDAKPLHHFLVYDNASRGPWGALQLLWHLRLKAVIASLGAFITVAALFIDPLSQQLVHLYDCSELVKGATAMMPRARAFEEIGGHVGAGINQLSPAFVGSLATGQFAAARPEVPFSCTTGNCTFDQDYSSVGYCSQCNDVTDRVVYSNYTRGSEALLSVQITLPNKDGVTGSDLSFLAGDCGSQAVRFRLKYQQGLLSMLWFDGVGTGPEDDVHVHACECSLEPCIQTFRSEVVNGILREEVLDRQMSFGGARSGSGYMGQATVDLKCINDDARQDLRDLGYQFDDASRWLPYNVTVEPALSESDSGKYGTFYNMSSYGITKTKAGEAKGLYDVTSPSNWTLSTKGLRVVPSECIYELHLLVGTSLQSMYFSDYFNGNVTDTFYCSATYGSIVPQSIYQAGAMDKDKNGSFSQVEELLQNITDSMTTYMRWHGNSNMSEPILGEVHRYAVCVRVRWNYLAYSGSICVLLMLFFVAMVFETRRACIVDQRLGPTLVRHNFKSSALAFLLHGLDRDMQSELRSVSVLNNTREIETASKEQMVVLSGTDSGLKLSASTVRLMS</sequence>
<keyword evidence="3" id="KW-1185">Reference proteome</keyword>
<comment type="caution">
    <text evidence="2">The sequence shown here is derived from an EMBL/GenBank/DDBJ whole genome shotgun (WGS) entry which is preliminary data.</text>
</comment>
<accession>A0AAN7T342</accession>
<dbReference type="Proteomes" id="UP001309876">
    <property type="component" value="Unassembled WGS sequence"/>
</dbReference>
<proteinExistence type="predicted"/>
<keyword evidence="1" id="KW-0812">Transmembrane</keyword>
<dbReference type="InterPro" id="IPR021514">
    <property type="entry name" value="DUF3176"/>
</dbReference>
<evidence type="ECO:0000313" key="2">
    <source>
        <dbReference type="EMBL" id="KAK5088611.1"/>
    </source>
</evidence>